<dbReference type="Proteomes" id="UP000315344">
    <property type="component" value="Unassembled WGS sequence"/>
</dbReference>
<sequence>MRMRAAAGTMLCAWLALSTGAAAEPYSLHAQDGLMIRVITWDYQLNNPTAWQGLSGEYTISADGELQLPLAGTLQAVGRTTADLRDEIGNLLRLRAGLEDAPQLSVELIDSLPVYVLGDVNTQGAVPFRPGLTARQAMALAGGMYRSPAARGPAQMIALTGELAAAEQALRALNTEQARIQQELAELSGETSDAAPSTPADGAQDQLQDADRTARQVRIDSYATLRNMLEEKGQRLNQQLQLRDQQIANTREELAGITTLNERGLAVNARVTSLETALTDLETKRLDLETALLLLDTQLNQATLDGDTITTDAVADRLRRLTELEGEIPAATIRADTARQLLQTELAYGAAETADPARPQPDFNLTRDSETRKVDPDTPLRPGDTLDVLLPLDAQATDTPD</sequence>
<evidence type="ECO:0000259" key="4">
    <source>
        <dbReference type="Pfam" id="PF02563"/>
    </source>
</evidence>
<dbReference type="InterPro" id="IPR003715">
    <property type="entry name" value="Poly_export_N"/>
</dbReference>
<feature type="signal peptide" evidence="3">
    <location>
        <begin position="1"/>
        <end position="23"/>
    </location>
</feature>
<evidence type="ECO:0008006" key="8">
    <source>
        <dbReference type="Google" id="ProtNLM"/>
    </source>
</evidence>
<evidence type="ECO:0000256" key="1">
    <source>
        <dbReference type="ARBA" id="ARBA00022729"/>
    </source>
</evidence>
<name>A0A533I7C1_PARDE</name>
<dbReference type="PANTHER" id="PTHR33619">
    <property type="entry name" value="POLYSACCHARIDE EXPORT PROTEIN GFCE-RELATED"/>
    <property type="match status" value="1"/>
</dbReference>
<evidence type="ECO:0000256" key="2">
    <source>
        <dbReference type="SAM" id="MobiDB-lite"/>
    </source>
</evidence>
<evidence type="ECO:0000259" key="5">
    <source>
        <dbReference type="Pfam" id="PF10531"/>
    </source>
</evidence>
<feature type="domain" description="Polysaccharide export protein N-terminal" evidence="4">
    <location>
        <begin position="22"/>
        <end position="108"/>
    </location>
</feature>
<dbReference type="GO" id="GO:0015159">
    <property type="term" value="F:polysaccharide transmembrane transporter activity"/>
    <property type="evidence" value="ECO:0007669"/>
    <property type="project" value="InterPro"/>
</dbReference>
<protein>
    <recommendedName>
        <fullName evidence="8">Polysaccharide export protein</fullName>
    </recommendedName>
</protein>
<dbReference type="InterPro" id="IPR019554">
    <property type="entry name" value="Soluble_ligand-bd"/>
</dbReference>
<evidence type="ECO:0000313" key="6">
    <source>
        <dbReference type="EMBL" id="TKW66621.1"/>
    </source>
</evidence>
<organism evidence="6 7">
    <name type="scientific">Paracoccus denitrificans</name>
    <dbReference type="NCBI Taxonomy" id="266"/>
    <lineage>
        <taxon>Bacteria</taxon>
        <taxon>Pseudomonadati</taxon>
        <taxon>Pseudomonadota</taxon>
        <taxon>Alphaproteobacteria</taxon>
        <taxon>Rhodobacterales</taxon>
        <taxon>Paracoccaceae</taxon>
        <taxon>Paracoccus</taxon>
    </lineage>
</organism>
<dbReference type="EMBL" id="VAFL01000006">
    <property type="protein sequence ID" value="TKW66621.1"/>
    <property type="molecule type" value="Genomic_DNA"/>
</dbReference>
<gene>
    <name evidence="6" type="ORF">DI616_08980</name>
</gene>
<dbReference type="AlphaFoldDB" id="A0A533I7C1"/>
<dbReference type="Gene3D" id="3.10.560.10">
    <property type="entry name" value="Outer membrane lipoprotein wza domain like"/>
    <property type="match status" value="1"/>
</dbReference>
<proteinExistence type="predicted"/>
<dbReference type="Pfam" id="PF02563">
    <property type="entry name" value="Poly_export"/>
    <property type="match status" value="1"/>
</dbReference>
<evidence type="ECO:0000256" key="3">
    <source>
        <dbReference type="SAM" id="SignalP"/>
    </source>
</evidence>
<dbReference type="Gene3D" id="3.30.1950.10">
    <property type="entry name" value="wza like domain"/>
    <property type="match status" value="1"/>
</dbReference>
<dbReference type="PANTHER" id="PTHR33619:SF3">
    <property type="entry name" value="POLYSACCHARIDE EXPORT PROTEIN GFCE-RELATED"/>
    <property type="match status" value="1"/>
</dbReference>
<comment type="caution">
    <text evidence="6">The sequence shown here is derived from an EMBL/GenBank/DDBJ whole genome shotgun (WGS) entry which is preliminary data.</text>
</comment>
<feature type="chain" id="PRO_5021971391" description="Polysaccharide export protein" evidence="3">
    <location>
        <begin position="24"/>
        <end position="401"/>
    </location>
</feature>
<feature type="compositionally biased region" description="Basic and acidic residues" evidence="2">
    <location>
        <begin position="365"/>
        <end position="378"/>
    </location>
</feature>
<feature type="domain" description="Soluble ligand binding" evidence="5">
    <location>
        <begin position="114"/>
        <end position="149"/>
    </location>
</feature>
<reference evidence="6 7" key="1">
    <citation type="journal article" date="2017" name="Nat. Commun.">
        <title>In situ click chemistry generation of cyclooxygenase-2 inhibitors.</title>
        <authorList>
            <person name="Bhardwaj A."/>
            <person name="Kaur J."/>
            <person name="Wuest M."/>
            <person name="Wuest F."/>
        </authorList>
    </citation>
    <scope>NUCLEOTIDE SEQUENCE [LARGE SCALE GENOMIC DNA]</scope>
    <source>
        <strain evidence="6">S2_012_000_R3_94</strain>
    </source>
</reference>
<dbReference type="InterPro" id="IPR049712">
    <property type="entry name" value="Poly_export"/>
</dbReference>
<feature type="region of interest" description="Disordered" evidence="2">
    <location>
        <begin position="186"/>
        <end position="212"/>
    </location>
</feature>
<keyword evidence="1 3" id="KW-0732">Signal</keyword>
<evidence type="ECO:0000313" key="7">
    <source>
        <dbReference type="Proteomes" id="UP000315344"/>
    </source>
</evidence>
<feature type="region of interest" description="Disordered" evidence="2">
    <location>
        <begin position="350"/>
        <end position="401"/>
    </location>
</feature>
<dbReference type="Pfam" id="PF10531">
    <property type="entry name" value="SLBB"/>
    <property type="match status" value="1"/>
</dbReference>
<accession>A0A533I7C1</accession>